<feature type="domain" description="PKD/Chitinase" evidence="5">
    <location>
        <begin position="433"/>
        <end position="523"/>
    </location>
</feature>
<feature type="domain" description="PKD/Chitinase" evidence="5">
    <location>
        <begin position="336"/>
        <end position="427"/>
    </location>
</feature>
<dbReference type="EMBL" id="CP072426">
    <property type="protein sequence ID" value="QTL37585.1"/>
    <property type="molecule type" value="Genomic_DNA"/>
</dbReference>
<dbReference type="InterPro" id="IPR050333">
    <property type="entry name" value="SLRP"/>
</dbReference>
<dbReference type="Gene3D" id="3.80.10.10">
    <property type="entry name" value="Ribonuclease Inhibitor"/>
    <property type="match status" value="3"/>
</dbReference>
<keyword evidence="1" id="KW-0433">Leucine-rich repeat</keyword>
<organism evidence="6 7">
    <name type="scientific">Pseudoalteromonas viridis</name>
    <dbReference type="NCBI Taxonomy" id="339617"/>
    <lineage>
        <taxon>Bacteria</taxon>
        <taxon>Pseudomonadati</taxon>
        <taxon>Pseudomonadota</taxon>
        <taxon>Gammaproteobacteria</taxon>
        <taxon>Alteromonadales</taxon>
        <taxon>Pseudoalteromonadaceae</taxon>
        <taxon>Pseudoalteromonas</taxon>
    </lineage>
</organism>
<dbReference type="SMART" id="SM00089">
    <property type="entry name" value="PKD"/>
    <property type="match status" value="3"/>
</dbReference>
<keyword evidence="4" id="KW-0732">Signal</keyword>
<dbReference type="PROSITE" id="PS51257">
    <property type="entry name" value="PROKAR_LIPOPROTEIN"/>
    <property type="match status" value="1"/>
</dbReference>
<dbReference type="PANTHER" id="PTHR45712">
    <property type="entry name" value="AGAP008170-PA"/>
    <property type="match status" value="1"/>
</dbReference>
<feature type="chain" id="PRO_5045148013" description="PKD/Chitinase domain-containing protein" evidence="4">
    <location>
        <begin position="23"/>
        <end position="2314"/>
    </location>
</feature>
<dbReference type="SUPFAM" id="SSF52058">
    <property type="entry name" value="L domain-like"/>
    <property type="match status" value="2"/>
</dbReference>
<dbReference type="CDD" id="cd00146">
    <property type="entry name" value="PKD"/>
    <property type="match status" value="1"/>
</dbReference>
<evidence type="ECO:0000256" key="3">
    <source>
        <dbReference type="SAM" id="MobiDB-lite"/>
    </source>
</evidence>
<proteinExistence type="predicted"/>
<feature type="signal peptide" evidence="4">
    <location>
        <begin position="1"/>
        <end position="22"/>
    </location>
</feature>
<gene>
    <name evidence="6" type="ORF">J5X90_22350</name>
</gene>
<name>A0ABX7VAT1_9GAMM</name>
<keyword evidence="7" id="KW-1185">Reference proteome</keyword>
<dbReference type="Pfam" id="PF22352">
    <property type="entry name" value="K319L-like_PKD"/>
    <property type="match status" value="3"/>
</dbReference>
<evidence type="ECO:0000256" key="2">
    <source>
        <dbReference type="ARBA" id="ARBA00022737"/>
    </source>
</evidence>
<dbReference type="InterPro" id="IPR022409">
    <property type="entry name" value="PKD/Chitinase_dom"/>
</dbReference>
<dbReference type="PANTHER" id="PTHR45712:SF22">
    <property type="entry name" value="INSULIN-LIKE GROWTH FACTOR-BINDING PROTEIN COMPLEX ACID LABILE SUBUNIT"/>
    <property type="match status" value="1"/>
</dbReference>
<accession>A0ABX7VAT1</accession>
<keyword evidence="2" id="KW-0677">Repeat</keyword>
<dbReference type="InterPro" id="IPR013783">
    <property type="entry name" value="Ig-like_fold"/>
</dbReference>
<dbReference type="Gene3D" id="2.60.40.10">
    <property type="entry name" value="Immunoglobulins"/>
    <property type="match status" value="5"/>
</dbReference>
<sequence length="2314" mass="257820">MIKIMSAILRLYLLSMACVVLASCGGGGSESGNSANTQIQTKTEEPQADNQAPTVSIIGETQVSEQTVFTLTAEASDDKAVTSYLWESEASGAKLELQNSDQPIVTVSVGDIEQDLDVVFFVTVADNEGLTQTAQHTLTVKASPTSSVEIAGPDSVVTPGDFTLTALYSPEANSEARSYQWQHDSAVPLELNGQDHDTLNVKVPTLTQSTDVTFKLTVTNEAEVSHHATHSVTLVPKDNLAPQVSVTGVSEIQAGGSFSLSANASDSDGQIASYQWRYESDSTLSLSGSDTANLLVVTSTVSQDTQALLTVTVTDDSGLTSSATHSVTIQPTVNVEPEVTITGPAIVEEFSQITLTADASDPDGEVVRYEWQIPEDAPITVTGAQSAQLVISAQAISQDTQVSLAVVVTDERGATAQDEFTLTLQALSNVKPTVSIQSNQTEFHEKLAFVLTAAADDSDGQISAYQWSHNGSAELQISGEQSAELNVISADLTEDTEVTFTVTVTDNQGETNADTFTATIVALKHRLTLRGKVTDEPIQHANVSLRSGEKHFQAQASETGEYELNVELDEADINTMMTLEASGINTQSHVTLVSMLGELGNLVQAAGADSVLDAEEQFSVNVTNLTTVEYALIQQNEESVANHSELQRAKRNVDPEEKLALASTLKAVIDHGYALPDGLASTLELARDLPKARALLRAIKAADPVLFRQIREDIKQDSDLMQQVKFVPDGTYYLSESSYFNGFAASLTFNSDNTGKLQSTESTSFTWQQSGAQLQLNLDSPISVYESGNYFNPDYQVNQLSLKLYQHGEQAQSAEVTMQKVATGDQPSEFTEPFQGHFIAANNLPELEKANLLGQWSINIPQTRSIALAYSIEFLENSRANITSTRNPETVYWTLDGNQLRYRFGSFSYKITVVRKFELGLQVLVELKPWYGEKQLLPAILIRHQDTSFDDINYVKTWTPEKLKGERESFLIDEHNNFQFTWDRDIQATMLNGNLVRHNYTFAGENVEYCDTTSEHCQTDHNFEYELLAKQGELIAVKYSSIDLRETTPTHIGSKVFVFRLSEEPLVTNAFTDAFVSQNNNYYIFGGRPNLFAVSDNRTVHLKGMRYCHSGEDNVSRCDDAIDIDGQKYWVTLNDDLVHLTHIETNEQSFLQLLQSDENGVTLCHFNEAQTCTDANTNNYAFSRPQLDIRLNLEGNGQAISSISEYRYKQSFSVLLVPDEGTTLSEVSGCDGTLASDNEHGFLYSVVEPLADCTIRAVFSKQAPYDDAMVLFNDALDIPHSWYFEFDWNNTGRLYSRYTKIDFTIERVSEELYSAKFDLAYHDYITLRLGNNEKVHASGFKLDYRESGLYLIWQAWNANTQSSYDLTPILVKNSKEVAATELTPQSMFGDWVLAYGAEWEDNRTHTDQYLSISLQDDNQGVVTSTDYQGKPWNHDIIWSITQDDRLRLEDNYGNVAKIKMFEQTEHGYKFAIDSINDDSHDANYDFFWFQRGTGVLLKRQSEPKLEDLTGKWRFSDANGERGFELYPGGQYRDGKYDGAFKSSWSDGVLAVMTKYNEQLGYDPVCDQQEPSCELRELHKFEVIRKQGNHLYVLDHRDNYGRPTKILRTVTLDSDPVLTQFESYLFWDTEWSRRDHFKLYEVTESITRYWRIYKSTHYSSPGLKLDIEGQEVSSLTLVDGKLREEAGELVYWIEIVSSNADGILVCRYLQGSRCDESNQHFLNYEIPSYQINIGASEGGSIKTNLPGNYQLYNQPLELEINYDPGMVVERFKECGLEYIRYLSSSHSRLLTFVNKKVKQACALDIQFSPRQANQSDRLGITDPLLTACVNKFNESYDPHIEYFDALKCDGAGALALDSLAGLSLFDELEEFTLVGVPAISSQAKQQLQQLTELKKLTLRDVEFSDLDFSILTQLEALTLEVDSLAQLSLPKHGELKSLTLTGDGPQKLDITDLSQLETLSIRGSGIQSLDVAGALKLRRIYANGSQLTSISGVSESHLLESLTINNTPMPQLDLTHYVNLESLYMEDTQIAELDISNATQLQRIIASRSELQRLAAFKPSPVRELRLMETQLIAIELGMMPELEKLDVHSARLQKIDLTGADALKRVVAKDNQISKVVMPASSQVGELYLNNNLITEFALTGSQQNEHLHVLNLTGNQLTQFDVTQFDNLYSLNLSDNPISRLALKHEQGIQTLALDNTVLTELDLSGFNRLNYLSINNTPIANLTIPATIDKLYASGTNITELNLPDGLSHADIYFRGNQLDSLSIADNVRYTRLYLRDTELSEQVKELLKNSSRDKVAAYRCSEGGYTCTGIN</sequence>
<evidence type="ECO:0000256" key="4">
    <source>
        <dbReference type="SAM" id="SignalP"/>
    </source>
</evidence>
<protein>
    <recommendedName>
        <fullName evidence="5">PKD/Chitinase domain-containing protein</fullName>
    </recommendedName>
</protein>
<evidence type="ECO:0000313" key="7">
    <source>
        <dbReference type="Proteomes" id="UP000665025"/>
    </source>
</evidence>
<dbReference type="Proteomes" id="UP000665025">
    <property type="component" value="Chromosome 2"/>
</dbReference>
<evidence type="ECO:0000256" key="1">
    <source>
        <dbReference type="ARBA" id="ARBA00022614"/>
    </source>
</evidence>
<feature type="domain" description="PKD/Chitinase" evidence="5">
    <location>
        <begin position="241"/>
        <end position="332"/>
    </location>
</feature>
<dbReference type="RefSeq" id="WP_209053801.1">
    <property type="nucleotide sequence ID" value="NZ_CP072426.1"/>
</dbReference>
<evidence type="ECO:0000259" key="5">
    <source>
        <dbReference type="SMART" id="SM00089"/>
    </source>
</evidence>
<reference evidence="6 7" key="1">
    <citation type="submission" date="2021-03" db="EMBL/GenBank/DDBJ databases">
        <title>Complete Genome of Pseudoalteromonas viridis Strain BBR56, a new biocontrol bacterial candidate.</title>
        <authorList>
            <person name="Handayani D.P."/>
            <person name="Isnansetyo A."/>
            <person name="Istiqomah I."/>
            <person name="Jumina J."/>
        </authorList>
    </citation>
    <scope>NUCLEOTIDE SEQUENCE [LARGE SCALE GENOMIC DNA]</scope>
    <source>
        <strain evidence="6 7">BBR56</strain>
    </source>
</reference>
<evidence type="ECO:0000313" key="6">
    <source>
        <dbReference type="EMBL" id="QTL37585.1"/>
    </source>
</evidence>
<feature type="region of interest" description="Disordered" evidence="3">
    <location>
        <begin position="27"/>
        <end position="52"/>
    </location>
</feature>
<dbReference type="InterPro" id="IPR032675">
    <property type="entry name" value="LRR_dom_sf"/>
</dbReference>